<dbReference type="GO" id="GO:0003871">
    <property type="term" value="F:5-methyltetrahydropteroyltriglutamate-homocysteine S-methyltransferase activity"/>
    <property type="evidence" value="ECO:0007669"/>
    <property type="project" value="InterPro"/>
</dbReference>
<gene>
    <name evidence="2" type="ORF">DFR67_110252</name>
</gene>
<dbReference type="SUPFAM" id="SSF51726">
    <property type="entry name" value="UROD/MetE-like"/>
    <property type="match status" value="1"/>
</dbReference>
<dbReference type="EMBL" id="QJSP01000010">
    <property type="protein sequence ID" value="PYE15586.1"/>
    <property type="molecule type" value="Genomic_DNA"/>
</dbReference>
<proteinExistence type="predicted"/>
<reference evidence="2 3" key="1">
    <citation type="submission" date="2018-06" db="EMBL/GenBank/DDBJ databases">
        <title>Genomic Encyclopedia of Type Strains, Phase IV (KMG-IV): sequencing the most valuable type-strain genomes for metagenomic binning, comparative biology and taxonomic classification.</title>
        <authorList>
            <person name="Goeker M."/>
        </authorList>
    </citation>
    <scope>NUCLEOTIDE SEQUENCE [LARGE SCALE GENOMIC DNA]</scope>
    <source>
        <strain evidence="2 3">DSM 45521</strain>
    </source>
</reference>
<evidence type="ECO:0000313" key="3">
    <source>
        <dbReference type="Proteomes" id="UP000247591"/>
    </source>
</evidence>
<organism evidence="2 3">
    <name type="scientific">Williamsia limnetica</name>
    <dbReference type="NCBI Taxonomy" id="882452"/>
    <lineage>
        <taxon>Bacteria</taxon>
        <taxon>Bacillati</taxon>
        <taxon>Actinomycetota</taxon>
        <taxon>Actinomycetes</taxon>
        <taxon>Mycobacteriales</taxon>
        <taxon>Nocardiaceae</taxon>
        <taxon>Williamsia</taxon>
    </lineage>
</organism>
<dbReference type="InterPro" id="IPR038071">
    <property type="entry name" value="UROD/MetE-like_sf"/>
</dbReference>
<dbReference type="GO" id="GO:0008270">
    <property type="term" value="F:zinc ion binding"/>
    <property type="evidence" value="ECO:0007669"/>
    <property type="project" value="InterPro"/>
</dbReference>
<comment type="caution">
    <text evidence="2">The sequence shown here is derived from an EMBL/GenBank/DDBJ whole genome shotgun (WGS) entry which is preliminary data.</text>
</comment>
<dbReference type="Gene3D" id="3.20.20.210">
    <property type="match status" value="1"/>
</dbReference>
<sequence>MSSIPAGTGTGVGSMPGLDPLRAAEISVGECEFAFLPELPARGLGADMVGRAAALLVDMPMDYAASGYRLSTRQSVMGRRSRDFLSADLDAFEEVWERAGLRGTDRTVKVQACGPFTLAASVELARGHKILHDRGAWTDLVESLAEGLRVHADQMEKRTGAAVVVQIDEPMISRVIEGSVTPLTRFNVINPIPEQVLTEQFDNFITVVDRPVILHDCSTTVPWNLLARTRFTGVSVDLAQIRTADLDGIGQLLDEGRDVIIGAVPGTAPEPSPAAEQIAASCAELTDRIGLSRKVLAEHVLISPACGLAGADEKWAKTSLALCSTAAQGLLADPNAV</sequence>
<name>A0A318RHY6_WILLI</name>
<dbReference type="Pfam" id="PF01717">
    <property type="entry name" value="Meth_synt_2"/>
    <property type="match status" value="1"/>
</dbReference>
<dbReference type="RefSeq" id="WP_110470892.1">
    <property type="nucleotide sequence ID" value="NZ_QJSP01000010.1"/>
</dbReference>
<dbReference type="GO" id="GO:0009086">
    <property type="term" value="P:methionine biosynthetic process"/>
    <property type="evidence" value="ECO:0007669"/>
    <property type="project" value="InterPro"/>
</dbReference>
<dbReference type="InterPro" id="IPR002629">
    <property type="entry name" value="Met_Synth_C/arc"/>
</dbReference>
<accession>A0A318RHY6</accession>
<protein>
    <submittedName>
        <fullName evidence="2">Cobalamin-independent methionine synthase catalytic subunit</fullName>
    </submittedName>
</protein>
<dbReference type="AlphaFoldDB" id="A0A318RHY6"/>
<keyword evidence="3" id="KW-1185">Reference proteome</keyword>
<feature type="domain" description="Cobalamin-independent methionine synthase MetE C-terminal/archaeal" evidence="1">
    <location>
        <begin position="10"/>
        <end position="328"/>
    </location>
</feature>
<evidence type="ECO:0000259" key="1">
    <source>
        <dbReference type="Pfam" id="PF01717"/>
    </source>
</evidence>
<dbReference type="Proteomes" id="UP000247591">
    <property type="component" value="Unassembled WGS sequence"/>
</dbReference>
<evidence type="ECO:0000313" key="2">
    <source>
        <dbReference type="EMBL" id="PYE15586.1"/>
    </source>
</evidence>
<dbReference type="OrthoDB" id="5242426at2"/>